<evidence type="ECO:0000256" key="7">
    <source>
        <dbReference type="NCBIfam" id="TIGR02127"/>
    </source>
</evidence>
<evidence type="ECO:0000256" key="1">
    <source>
        <dbReference type="ARBA" id="ARBA00004861"/>
    </source>
</evidence>
<gene>
    <name evidence="9" type="primary">pyrF</name>
    <name evidence="9" type="ordered locus">CLOAM1720</name>
</gene>
<dbReference type="STRING" id="459349.CLOAM1720"/>
<dbReference type="GO" id="GO:0006207">
    <property type="term" value="P:'de novo' pyrimidine nucleobase biosynthetic process"/>
    <property type="evidence" value="ECO:0007669"/>
    <property type="project" value="InterPro"/>
</dbReference>
<feature type="domain" description="Orotidine 5'-phosphate decarboxylase" evidence="8">
    <location>
        <begin position="23"/>
        <end position="253"/>
    </location>
</feature>
<dbReference type="NCBIfam" id="TIGR02127">
    <property type="entry name" value="pyrF_sub2"/>
    <property type="match status" value="1"/>
</dbReference>
<dbReference type="PANTHER" id="PTHR43375">
    <property type="entry name" value="OROTIDINE 5'-PHOSPHATE DECARBOXYLASE"/>
    <property type="match status" value="1"/>
</dbReference>
<keyword evidence="3" id="KW-0210">Decarboxylase</keyword>
<dbReference type="Proteomes" id="UP000002019">
    <property type="component" value="Chromosome"/>
</dbReference>
<evidence type="ECO:0000256" key="6">
    <source>
        <dbReference type="ARBA" id="ARBA00049157"/>
    </source>
</evidence>
<proteinExistence type="inferred from homology"/>
<dbReference type="InterPro" id="IPR011060">
    <property type="entry name" value="RibuloseP-bd_barrel"/>
</dbReference>
<evidence type="ECO:0000313" key="10">
    <source>
        <dbReference type="Proteomes" id="UP000002019"/>
    </source>
</evidence>
<dbReference type="eggNOG" id="COG0284">
    <property type="taxonomic scope" value="Bacteria"/>
</dbReference>
<dbReference type="AlphaFoldDB" id="B0VJA2"/>
<evidence type="ECO:0000256" key="5">
    <source>
        <dbReference type="ARBA" id="ARBA00023239"/>
    </source>
</evidence>
<evidence type="ECO:0000256" key="4">
    <source>
        <dbReference type="ARBA" id="ARBA00022975"/>
    </source>
</evidence>
<evidence type="ECO:0000259" key="8">
    <source>
        <dbReference type="SMART" id="SM00934"/>
    </source>
</evidence>
<evidence type="ECO:0000313" key="9">
    <source>
        <dbReference type="EMBL" id="CAO81556.1"/>
    </source>
</evidence>
<keyword evidence="10" id="KW-1185">Reference proteome</keyword>
<dbReference type="PANTHER" id="PTHR43375:SF1">
    <property type="entry name" value="OROTIDINE 5'-PHOSPHATE DECARBOXYLASE"/>
    <property type="match status" value="1"/>
</dbReference>
<dbReference type="RefSeq" id="WP_015425414.1">
    <property type="nucleotide sequence ID" value="NC_020449.1"/>
</dbReference>
<reference evidence="9 10" key="1">
    <citation type="journal article" date="2008" name="J. Bacteriol.">
        <title>'Candidatus Cloacamonas acidaminovorans': genome sequence reconstruction provides a first glimpse of a new bacterial division.</title>
        <authorList>
            <person name="Pelletier E."/>
            <person name="Kreimeyer A."/>
            <person name="Bocs S."/>
            <person name="Rouy Z."/>
            <person name="Gyapay G."/>
            <person name="Chouari R."/>
            <person name="Riviere D."/>
            <person name="Ganesan A."/>
            <person name="Daegelen P."/>
            <person name="Sghir A."/>
            <person name="Cohen G.N."/>
            <person name="Medigue C."/>
            <person name="Weissenbach J."/>
            <person name="Le Paslier D."/>
        </authorList>
    </citation>
    <scope>NUCLEOTIDE SEQUENCE [LARGE SCALE GENOMIC DNA]</scope>
    <source>
        <strain evidence="10">Evry</strain>
    </source>
</reference>
<dbReference type="UniPathway" id="UPA00070">
    <property type="reaction ID" value="UER00120"/>
</dbReference>
<accession>B0VJA2</accession>
<comment type="pathway">
    <text evidence="1">Pyrimidine metabolism; UMP biosynthesis via de novo pathway; UMP from orotate: step 2/2.</text>
</comment>
<keyword evidence="5 9" id="KW-0456">Lyase</keyword>
<sequence length="273" mass="30115">MAKIASKSFWYKYQERYQAIKSVLCVGLDSDFSQLPEGVKNSENPIWEFNKTIIEATLDYACAYKPNLAFYLADGIRGLDALYKTVEFIPDNLPVILDCKIGDIGNTMNAYLSAFFAELKVDAITLNPLMGSDVMQPVQDRNAFAFVLCLTSNPSAADFLQEGMAEKIANWLQDYPKENFGAVIGATQRANIKTMRNLLTGRILLIPGIGAQGGDLKTVLQEAKDSSETPNILVNSSRSIIFASKGKDFATAAREEARKLTQEMKNALNRGSN</sequence>
<dbReference type="CDD" id="cd04725">
    <property type="entry name" value="OMP_decarboxylase_like"/>
    <property type="match status" value="1"/>
</dbReference>
<dbReference type="Pfam" id="PF00215">
    <property type="entry name" value="OMPdecase"/>
    <property type="match status" value="1"/>
</dbReference>
<comment type="similarity">
    <text evidence="2">Belongs to the OMP decarboxylase family. Type 2 subfamily.</text>
</comment>
<evidence type="ECO:0000256" key="2">
    <source>
        <dbReference type="ARBA" id="ARBA00008847"/>
    </source>
</evidence>
<dbReference type="SMART" id="SM00934">
    <property type="entry name" value="OMPdecase"/>
    <property type="match status" value="1"/>
</dbReference>
<dbReference type="GO" id="GO:0044205">
    <property type="term" value="P:'de novo' UMP biosynthetic process"/>
    <property type="evidence" value="ECO:0007669"/>
    <property type="project" value="UniProtKB-UniPathway"/>
</dbReference>
<dbReference type="EC" id="4.1.1.23" evidence="7"/>
<dbReference type="InterPro" id="IPR018089">
    <property type="entry name" value="OMPdecase_AS"/>
</dbReference>
<dbReference type="HOGENOM" id="CLU_060704_1_0_0"/>
<dbReference type="EMBL" id="CU466930">
    <property type="protein sequence ID" value="CAO81556.1"/>
    <property type="molecule type" value="Genomic_DNA"/>
</dbReference>
<dbReference type="InterPro" id="IPR001754">
    <property type="entry name" value="OMPdeCOase_dom"/>
</dbReference>
<name>B0VJA2_CLOAI</name>
<dbReference type="InterPro" id="IPR011995">
    <property type="entry name" value="OMPdecase_type-2"/>
</dbReference>
<comment type="catalytic activity">
    <reaction evidence="6">
        <text>orotidine 5'-phosphate + H(+) = UMP + CO2</text>
        <dbReference type="Rhea" id="RHEA:11596"/>
        <dbReference type="ChEBI" id="CHEBI:15378"/>
        <dbReference type="ChEBI" id="CHEBI:16526"/>
        <dbReference type="ChEBI" id="CHEBI:57538"/>
        <dbReference type="ChEBI" id="CHEBI:57865"/>
        <dbReference type="EC" id="4.1.1.23"/>
    </reaction>
</comment>
<dbReference type="OrthoDB" id="9808470at2"/>
<dbReference type="SUPFAM" id="SSF51366">
    <property type="entry name" value="Ribulose-phoshate binding barrel"/>
    <property type="match status" value="1"/>
</dbReference>
<keyword evidence="4" id="KW-0665">Pyrimidine biosynthesis</keyword>
<dbReference type="GO" id="GO:0004590">
    <property type="term" value="F:orotidine-5'-phosphate decarboxylase activity"/>
    <property type="evidence" value="ECO:0007669"/>
    <property type="project" value="UniProtKB-UniRule"/>
</dbReference>
<dbReference type="KEGG" id="caci:CLOAM1720"/>
<dbReference type="InterPro" id="IPR013785">
    <property type="entry name" value="Aldolase_TIM"/>
</dbReference>
<dbReference type="Gene3D" id="3.20.20.70">
    <property type="entry name" value="Aldolase class I"/>
    <property type="match status" value="1"/>
</dbReference>
<evidence type="ECO:0000256" key="3">
    <source>
        <dbReference type="ARBA" id="ARBA00022793"/>
    </source>
</evidence>
<organism evidence="9 10">
    <name type="scientific">Cloacimonas acidaminovorans (strain Evry)</name>
    <dbReference type="NCBI Taxonomy" id="459349"/>
    <lineage>
        <taxon>Bacteria</taxon>
        <taxon>Pseudomonadati</taxon>
        <taxon>Candidatus Cloacimonadota</taxon>
        <taxon>Candidatus Cloacimonadia</taxon>
        <taxon>Candidatus Cloacimonadales</taxon>
        <taxon>Candidatus Cloacimonadaceae</taxon>
        <taxon>Candidatus Cloacimonas</taxon>
    </lineage>
</organism>
<dbReference type="PROSITE" id="PS00156">
    <property type="entry name" value="OMPDECASE"/>
    <property type="match status" value="1"/>
</dbReference>
<protein>
    <recommendedName>
        <fullName evidence="7">Orotidine-5'-phosphate decarboxylase</fullName>
        <ecNumber evidence="7">4.1.1.23</ecNumber>
    </recommendedName>
</protein>